<feature type="region of interest" description="Disordered" evidence="1">
    <location>
        <begin position="733"/>
        <end position="771"/>
    </location>
</feature>
<evidence type="ECO:0000256" key="1">
    <source>
        <dbReference type="SAM" id="MobiDB-lite"/>
    </source>
</evidence>
<dbReference type="RefSeq" id="WP_267537827.1">
    <property type="nucleotide sequence ID" value="NZ_JAPNKA010000001.1"/>
</dbReference>
<dbReference type="EMBL" id="JAPNKA010000001">
    <property type="protein sequence ID" value="MCY1079090.1"/>
    <property type="molecule type" value="Genomic_DNA"/>
</dbReference>
<dbReference type="Gene3D" id="1.10.575.10">
    <property type="entry name" value="P1 Nuclease"/>
    <property type="match status" value="1"/>
</dbReference>
<evidence type="ECO:0000313" key="2">
    <source>
        <dbReference type="EMBL" id="MCY1079090.1"/>
    </source>
</evidence>
<proteinExistence type="predicted"/>
<protein>
    <recommendedName>
        <fullName evidence="4">S1/P1 Nuclease</fullName>
    </recommendedName>
</protein>
<dbReference type="InterPro" id="IPR009003">
    <property type="entry name" value="Peptidase_S1_PA"/>
</dbReference>
<name>A0ABT4ABU4_9BACT</name>
<reference evidence="2 3" key="1">
    <citation type="submission" date="2022-11" db="EMBL/GenBank/DDBJ databases">
        <title>Minimal conservation of predation-associated metabolite biosynthetic gene clusters underscores biosynthetic potential of Myxococcota including descriptions for ten novel species: Archangium lansinium sp. nov., Myxococcus landrumus sp. nov., Nannocystis bai.</title>
        <authorList>
            <person name="Ahearne A."/>
            <person name="Stevens C."/>
            <person name="Phillips K."/>
        </authorList>
    </citation>
    <scope>NUCLEOTIDE SEQUENCE [LARGE SCALE GENOMIC DNA]</scope>
    <source>
        <strain evidence="2 3">MIWBW</strain>
    </source>
</reference>
<keyword evidence="3" id="KW-1185">Reference proteome</keyword>
<comment type="caution">
    <text evidence="2">The sequence shown here is derived from an EMBL/GenBank/DDBJ whole genome shotgun (WGS) entry which is preliminary data.</text>
</comment>
<evidence type="ECO:0000313" key="3">
    <source>
        <dbReference type="Proteomes" id="UP001207654"/>
    </source>
</evidence>
<feature type="compositionally biased region" description="Low complexity" evidence="1">
    <location>
        <begin position="751"/>
        <end position="762"/>
    </location>
</feature>
<sequence length="771" mass="84881">MTKKGLLRSRDFSSLSIKDLLEAREAYHVHLAHLDSVVATAIGRYRIRREDSNAENPDAQPVRKSSAPRTLSNTVVRHWSWPCVLVFVDQWMTPEELAHQPEQFVPPLLYLPDGRVVPTCVILAERQERAPAPLQTLAFTSGLVGGGYPALTDVQGRQHVGTFGCLVTDGDSVHALTNRHVVGEPGREVHTLIKGQRHRVGRTQARQVGKLPFSEVYPGWPGSRTYSNLDAGLVRLDDVSGWTAQVFGIGELGPLVDLNSDTISLDLIGCFVRGFGSASGPLAGEIHGLFYRYQSLGGFDYVADLLIGPRQGEGPLPTRPGDSGSLWFFEPKQPPETEEAPPTSLRARQWRPLALQWGGHKLMAPGDGDTFSFALATSLSSICRTLDVELLRDWDIGLSEYWGKVGHYKVGITACGLVANRKLAHLMKANAERIAVGDDAIARGELPRADTQHFVALADVADLVWRTTRKRDAANHFADMDQPGQGRFEGKTLLDLWRTDPSSRTPEVWSEFYESIGEKQNAHRGALPFRVWQLYDAMVGFLREQKVSEFLCTAGILAHYVGDACQPLHVSFLHHGRPGHPEEEDVHAVYETKMLDLRAAELIAGVNQRVKGTHVTDTLQGGAAAADAVVQLMQATFDTLPPMEVIDAYNEQGGRQRIPHMWDVLGERTCDCMARGAICLAMLWESAWREGGGTKLATQLLGPVDAEALLALYSNPAFIPVSWLRDMVLDQEAPAARAPASRTRTRRKQPATRGGARGGPARKVARQPPRR</sequence>
<gene>
    <name evidence="2" type="ORF">OV287_31970</name>
</gene>
<dbReference type="InterPro" id="IPR008947">
    <property type="entry name" value="PLipase_C/P1_nuclease_dom_sf"/>
</dbReference>
<dbReference type="Proteomes" id="UP001207654">
    <property type="component" value="Unassembled WGS sequence"/>
</dbReference>
<organism evidence="2 3">
    <name type="scientific">Archangium lansingense</name>
    <dbReference type="NCBI Taxonomy" id="2995310"/>
    <lineage>
        <taxon>Bacteria</taxon>
        <taxon>Pseudomonadati</taxon>
        <taxon>Myxococcota</taxon>
        <taxon>Myxococcia</taxon>
        <taxon>Myxococcales</taxon>
        <taxon>Cystobacterineae</taxon>
        <taxon>Archangiaceae</taxon>
        <taxon>Archangium</taxon>
    </lineage>
</organism>
<dbReference type="SUPFAM" id="SSF50494">
    <property type="entry name" value="Trypsin-like serine proteases"/>
    <property type="match status" value="1"/>
</dbReference>
<accession>A0ABT4ABU4</accession>
<dbReference type="SUPFAM" id="SSF48537">
    <property type="entry name" value="Phospholipase C/P1 nuclease"/>
    <property type="match status" value="1"/>
</dbReference>
<feature type="compositionally biased region" description="Low complexity" evidence="1">
    <location>
        <begin position="733"/>
        <end position="742"/>
    </location>
</feature>
<evidence type="ECO:0008006" key="4">
    <source>
        <dbReference type="Google" id="ProtNLM"/>
    </source>
</evidence>